<proteinExistence type="predicted"/>
<dbReference type="GO" id="GO:0001181">
    <property type="term" value="F:RNA polymerase I general transcription initiation factor activity"/>
    <property type="evidence" value="ECO:0007669"/>
    <property type="project" value="InterPro"/>
</dbReference>
<feature type="region of interest" description="Disordered" evidence="1">
    <location>
        <begin position="187"/>
        <end position="224"/>
    </location>
</feature>
<protein>
    <submittedName>
        <fullName evidence="2">Uncharacterized protein</fullName>
    </submittedName>
</protein>
<feature type="compositionally biased region" description="Basic and acidic residues" evidence="1">
    <location>
        <begin position="380"/>
        <end position="394"/>
    </location>
</feature>
<gene>
    <name evidence="2" type="ORF">NliqN6_1391</name>
</gene>
<dbReference type="InterPro" id="IPR007224">
    <property type="entry name" value="TIF_Rrn11"/>
</dbReference>
<evidence type="ECO:0000313" key="3">
    <source>
        <dbReference type="Proteomes" id="UP000620104"/>
    </source>
</evidence>
<feature type="compositionally biased region" description="Acidic residues" evidence="1">
    <location>
        <begin position="323"/>
        <end position="342"/>
    </location>
</feature>
<feature type="region of interest" description="Disordered" evidence="1">
    <location>
        <begin position="298"/>
        <end position="411"/>
    </location>
</feature>
<evidence type="ECO:0000313" key="2">
    <source>
        <dbReference type="EMBL" id="GHJ84989.1"/>
    </source>
</evidence>
<dbReference type="GO" id="GO:0001164">
    <property type="term" value="F:RNA polymerase I core promoter sequence-specific DNA binding"/>
    <property type="evidence" value="ECO:0007669"/>
    <property type="project" value="InterPro"/>
</dbReference>
<accession>A0A8H3TQ93</accession>
<comment type="caution">
    <text evidence="2">The sequence shown here is derived from an EMBL/GenBank/DDBJ whole genome shotgun (WGS) entry which is preliminary data.</text>
</comment>
<evidence type="ECO:0000256" key="1">
    <source>
        <dbReference type="SAM" id="MobiDB-lite"/>
    </source>
</evidence>
<keyword evidence="3" id="KW-1185">Reference proteome</keyword>
<feature type="compositionally biased region" description="Acidic residues" evidence="1">
    <location>
        <begin position="298"/>
        <end position="307"/>
    </location>
</feature>
<dbReference type="Pfam" id="PF04090">
    <property type="entry name" value="Rrn11"/>
    <property type="match status" value="1"/>
</dbReference>
<dbReference type="EMBL" id="BLZA01000010">
    <property type="protein sequence ID" value="GHJ84989.1"/>
    <property type="molecule type" value="Genomic_DNA"/>
</dbReference>
<dbReference type="Proteomes" id="UP000620104">
    <property type="component" value="Unassembled WGS sequence"/>
</dbReference>
<dbReference type="OrthoDB" id="2159786at2759"/>
<reference evidence="2" key="1">
    <citation type="submission" date="2020-07" db="EMBL/GenBank/DDBJ databases">
        <title>Draft Genome Sequence of a Deep-Sea Yeast, Naganishia (Cryptococcus) liquefaciens strain N6.</title>
        <authorList>
            <person name="Han Y.W."/>
            <person name="Kajitani R."/>
            <person name="Morimoto H."/>
            <person name="Parhat M."/>
            <person name="Tsubouchi H."/>
            <person name="Bakenova O."/>
            <person name="Ogata M."/>
            <person name="Argunhan B."/>
            <person name="Aoki R."/>
            <person name="Kajiwara S."/>
            <person name="Itoh T."/>
            <person name="Iwasaki H."/>
        </authorList>
    </citation>
    <scope>NUCLEOTIDE SEQUENCE</scope>
    <source>
        <strain evidence="2">N6</strain>
    </source>
</reference>
<name>A0A8H3TQ93_9TREE</name>
<dbReference type="AlphaFoldDB" id="A0A8H3TQ93"/>
<organism evidence="2 3">
    <name type="scientific">Naganishia liquefaciens</name>
    <dbReference type="NCBI Taxonomy" id="104408"/>
    <lineage>
        <taxon>Eukaryota</taxon>
        <taxon>Fungi</taxon>
        <taxon>Dikarya</taxon>
        <taxon>Basidiomycota</taxon>
        <taxon>Agaricomycotina</taxon>
        <taxon>Tremellomycetes</taxon>
        <taxon>Filobasidiales</taxon>
        <taxon>Filobasidiaceae</taxon>
        <taxon>Naganishia</taxon>
    </lineage>
</organism>
<sequence>MPRLPPLEVSFEPVPINTTRRIYIQNLVNLLHHAIRTRNQQQASAAWAILVRCEEVDWKTSWKWALPVFDLEIDAAWRAESESSARQQQMEPDAVMDVWQRKEQYLRRLLVSVSVIHRPEVLLTLVLHLIEVREYQRALDDLELYLISYPFILAATLHAYAGLLCFYLSQPAATRQFGQKTASAFRGAAGNTNTDTDEVTSNDSDRSLSSTSRHHQAGPITAESLGMNERLLRNALTHFEKALEREMETYGTAGPVDDGENAQTALEQDHRAKLRLAHGTAKVSQTFIDEINALLREEESDDDDVDGPDAHVTRLEPLANNDVYDDDKDDVVNDDEVSDDPDMPTKTRSVPSPPTTPSTIAGKLSEIGLDSSARATRASMRRDPEKERREREDNQELSDGDGSVYSDLSIG</sequence>